<evidence type="ECO:0000256" key="9">
    <source>
        <dbReference type="ARBA" id="ARBA00022967"/>
    </source>
</evidence>
<keyword evidence="11 18" id="KW-1133">Transmembrane helix</keyword>
<keyword evidence="8 18" id="KW-0999">Mitochondrion inner membrane</keyword>
<keyword evidence="14 18" id="KW-0496">Mitochondrion</keyword>
<evidence type="ECO:0000256" key="12">
    <source>
        <dbReference type="ARBA" id="ARBA00023027"/>
    </source>
</evidence>
<evidence type="ECO:0000256" key="5">
    <source>
        <dbReference type="ARBA" id="ARBA00022448"/>
    </source>
</evidence>
<name>A0A165QSA6_9EUTH</name>
<dbReference type="Pfam" id="PF00361">
    <property type="entry name" value="Proton_antipo_M"/>
    <property type="match status" value="1"/>
</dbReference>
<evidence type="ECO:0000256" key="2">
    <source>
        <dbReference type="ARBA" id="ARBA00007012"/>
    </source>
</evidence>
<comment type="similarity">
    <text evidence="2 18">Belongs to the complex I subunit 2 family.</text>
</comment>
<comment type="catalytic activity">
    <reaction evidence="17 18">
        <text>a ubiquinone + NADH + 5 H(+)(in) = a ubiquinol + NAD(+) + 4 H(+)(out)</text>
        <dbReference type="Rhea" id="RHEA:29091"/>
        <dbReference type="Rhea" id="RHEA-COMP:9565"/>
        <dbReference type="Rhea" id="RHEA-COMP:9566"/>
        <dbReference type="ChEBI" id="CHEBI:15378"/>
        <dbReference type="ChEBI" id="CHEBI:16389"/>
        <dbReference type="ChEBI" id="CHEBI:17976"/>
        <dbReference type="ChEBI" id="CHEBI:57540"/>
        <dbReference type="ChEBI" id="CHEBI:57945"/>
        <dbReference type="EC" id="7.1.1.2"/>
    </reaction>
</comment>
<evidence type="ECO:0000313" key="21">
    <source>
        <dbReference type="EMBL" id="AMY60810.1"/>
    </source>
</evidence>
<dbReference type="GO" id="GO:0006120">
    <property type="term" value="P:mitochondrial electron transport, NADH to ubiquinone"/>
    <property type="evidence" value="ECO:0007669"/>
    <property type="project" value="InterPro"/>
</dbReference>
<evidence type="ECO:0000256" key="3">
    <source>
        <dbReference type="ARBA" id="ARBA00012944"/>
    </source>
</evidence>
<dbReference type="Pfam" id="PF06444">
    <property type="entry name" value="NADH_dehy_S2_C"/>
    <property type="match status" value="1"/>
</dbReference>
<dbReference type="EMBL" id="KX015419">
    <property type="protein sequence ID" value="AMY60810.1"/>
    <property type="molecule type" value="Genomic_DNA"/>
</dbReference>
<dbReference type="PANTHER" id="PTHR46552:SF1">
    <property type="entry name" value="NADH-UBIQUINONE OXIDOREDUCTASE CHAIN 2"/>
    <property type="match status" value="1"/>
</dbReference>
<evidence type="ECO:0000256" key="16">
    <source>
        <dbReference type="ARBA" id="ARBA00029481"/>
    </source>
</evidence>
<evidence type="ECO:0000256" key="1">
    <source>
        <dbReference type="ARBA" id="ARBA00004448"/>
    </source>
</evidence>
<dbReference type="PANTHER" id="PTHR46552">
    <property type="entry name" value="NADH-UBIQUINONE OXIDOREDUCTASE CHAIN 2"/>
    <property type="match status" value="1"/>
</dbReference>
<feature type="transmembrane region" description="Helical" evidence="18">
    <location>
        <begin position="178"/>
        <end position="196"/>
    </location>
</feature>
<feature type="domain" description="NADH dehydrogenase subunit 2 C-terminal" evidence="20">
    <location>
        <begin position="290"/>
        <end position="344"/>
    </location>
</feature>
<evidence type="ECO:0000256" key="13">
    <source>
        <dbReference type="ARBA" id="ARBA00023075"/>
    </source>
</evidence>
<proteinExistence type="inferred from homology"/>
<dbReference type="GO" id="GO:0008137">
    <property type="term" value="F:NADH dehydrogenase (ubiquinone) activity"/>
    <property type="evidence" value="ECO:0007669"/>
    <property type="project" value="UniProtKB-EC"/>
</dbReference>
<dbReference type="InterPro" id="IPR050175">
    <property type="entry name" value="Complex_I_Subunit_2"/>
</dbReference>
<feature type="transmembrane region" description="Helical" evidence="18">
    <location>
        <begin position="202"/>
        <end position="224"/>
    </location>
</feature>
<keyword evidence="10 18" id="KW-0249">Electron transport</keyword>
<dbReference type="GO" id="GO:0005743">
    <property type="term" value="C:mitochondrial inner membrane"/>
    <property type="evidence" value="ECO:0007669"/>
    <property type="project" value="UniProtKB-SubCell"/>
</dbReference>
<sequence length="347" mass="39204">MNPLASIIIYSTLIMGTLITMMSSHWILAWMGLEINMFAIIPLIMKTHSPRAIEASTKYFLTQALASMLFLMSITLNYLYSGHWMLMSMNNSMAELLIITAMMMKLGMTPFHFWVPEVTQGTTLSISLIILTWQKIAPLIILYQLISSINSSIILSSAILSIMIGGWGGLNQTQLRKIMAYSSISHMGWMAIIIIYNPSLTMLNLLLYILFTFSAFIILINCFSTSTSSLTMAWNNSPLMMFLLLNILLSMGGLPPLTGFSPKWLIINELIKNNTIILALTISILALLNLYFYLRIIYASSMTLFPTNSNLKLKWKMHSSYKLIMLPTIISISIFFLPLTPLMLIME</sequence>
<accession>A0A165QSA6</accession>
<feature type="transmembrane region" description="Helical" evidence="18">
    <location>
        <begin position="236"/>
        <end position="255"/>
    </location>
</feature>
<evidence type="ECO:0000256" key="8">
    <source>
        <dbReference type="ARBA" id="ARBA00022792"/>
    </source>
</evidence>
<dbReference type="AlphaFoldDB" id="A0A165QSA6"/>
<reference evidence="21" key="1">
    <citation type="journal article" date="2016" name="Syst. Biol.">
        <title>Multiple loci and complete taxonomic sampling resolve the phylogeny and biogeographic history of tenrecs (Mammalia: Tenrecidae) and reveal higher speciation rates in Madagascar's humid forests.</title>
        <authorList>
            <person name="Everson K.M."/>
            <person name="Soarimala V."/>
            <person name="Goodman S.M."/>
            <person name="Olson L.E."/>
        </authorList>
    </citation>
    <scope>NUCLEOTIDE SEQUENCE</scope>
</reference>
<evidence type="ECO:0000256" key="17">
    <source>
        <dbReference type="ARBA" id="ARBA00049551"/>
    </source>
</evidence>
<keyword evidence="6 18" id="KW-0679">Respiratory chain</keyword>
<organism evidence="21">
    <name type="scientific">Hemicentetes nigriceps</name>
    <name type="common">highland streaked tenrec</name>
    <dbReference type="NCBI Taxonomy" id="1432851"/>
    <lineage>
        <taxon>Eukaryota</taxon>
        <taxon>Metazoa</taxon>
        <taxon>Chordata</taxon>
        <taxon>Craniata</taxon>
        <taxon>Vertebrata</taxon>
        <taxon>Euteleostomi</taxon>
        <taxon>Mammalia</taxon>
        <taxon>Eutheria</taxon>
        <taxon>Afrotheria</taxon>
        <taxon>Tenrecidae</taxon>
        <taxon>Tenrecinae</taxon>
        <taxon>Hemicentetes</taxon>
    </lineage>
</organism>
<keyword evidence="13 18" id="KW-0830">Ubiquinone</keyword>
<feature type="domain" description="NADH:quinone oxidoreductase/Mrp antiporter transmembrane" evidence="19">
    <location>
        <begin position="23"/>
        <end position="287"/>
    </location>
</feature>
<feature type="transmembrane region" description="Helical" evidence="18">
    <location>
        <begin position="275"/>
        <end position="294"/>
    </location>
</feature>
<geneLocation type="mitochondrion" evidence="21"/>
<dbReference type="EC" id="7.1.1.2" evidence="3 18"/>
<feature type="transmembrane region" description="Helical" evidence="18">
    <location>
        <begin position="152"/>
        <end position="171"/>
    </location>
</feature>
<dbReference type="InterPro" id="IPR010933">
    <property type="entry name" value="NADH_DH_su2_C"/>
</dbReference>
<keyword evidence="9 18" id="KW-1278">Translocase</keyword>
<dbReference type="PRINTS" id="PR01436">
    <property type="entry name" value="NADHDHGNASE2"/>
</dbReference>
<evidence type="ECO:0000259" key="19">
    <source>
        <dbReference type="Pfam" id="PF00361"/>
    </source>
</evidence>
<feature type="transmembrane region" description="Helical" evidence="18">
    <location>
        <begin position="323"/>
        <end position="346"/>
    </location>
</feature>
<keyword evidence="7 18" id="KW-0812">Transmembrane</keyword>
<dbReference type="InterPro" id="IPR001750">
    <property type="entry name" value="ND/Mrp_TM"/>
</dbReference>
<evidence type="ECO:0000256" key="18">
    <source>
        <dbReference type="RuleBase" id="RU003403"/>
    </source>
</evidence>
<keyword evidence="15 18" id="KW-0472">Membrane</keyword>
<evidence type="ECO:0000256" key="15">
    <source>
        <dbReference type="ARBA" id="ARBA00023136"/>
    </source>
</evidence>
<feature type="transmembrane region" description="Helical" evidence="18">
    <location>
        <begin position="126"/>
        <end position="146"/>
    </location>
</feature>
<comment type="subcellular location">
    <subcellularLocation>
        <location evidence="1 18">Mitochondrion inner membrane</location>
        <topology evidence="1 18">Multi-pass membrane protein</topology>
    </subcellularLocation>
</comment>
<protein>
    <recommendedName>
        <fullName evidence="4 18">NADH-ubiquinone oxidoreductase chain 2</fullName>
        <ecNumber evidence="3 18">7.1.1.2</ecNumber>
    </recommendedName>
</protein>
<feature type="transmembrane region" description="Helical" evidence="18">
    <location>
        <begin position="7"/>
        <end position="23"/>
    </location>
</feature>
<evidence type="ECO:0000256" key="10">
    <source>
        <dbReference type="ARBA" id="ARBA00022982"/>
    </source>
</evidence>
<evidence type="ECO:0000256" key="7">
    <source>
        <dbReference type="ARBA" id="ARBA00022692"/>
    </source>
</evidence>
<comment type="function">
    <text evidence="18">Core subunit of the mitochondrial membrane respiratory chain NADH dehydrogenase (Complex I) which catalyzes electron transfer from NADH through the respiratory chain, using ubiquinone as an electron acceptor. Essential for the catalytic activity and assembly of complex I.</text>
</comment>
<evidence type="ECO:0000256" key="11">
    <source>
        <dbReference type="ARBA" id="ARBA00022989"/>
    </source>
</evidence>
<feature type="transmembrane region" description="Helical" evidence="18">
    <location>
        <begin position="59"/>
        <end position="80"/>
    </location>
</feature>
<keyword evidence="5" id="KW-0813">Transport</keyword>
<comment type="subunit">
    <text evidence="16">Core subunit of respiratory chain NADH dehydrogenase (Complex I) which is composed of 45 different subunits. Interacts with TMEM242.</text>
</comment>
<keyword evidence="12 18" id="KW-0520">NAD</keyword>
<evidence type="ECO:0000256" key="14">
    <source>
        <dbReference type="ARBA" id="ARBA00023128"/>
    </source>
</evidence>
<dbReference type="InterPro" id="IPR003917">
    <property type="entry name" value="NADH_UbQ_OxRdtase_chain2"/>
</dbReference>
<gene>
    <name evidence="21" type="primary">ND2</name>
</gene>
<evidence type="ECO:0000259" key="20">
    <source>
        <dbReference type="Pfam" id="PF06444"/>
    </source>
</evidence>
<evidence type="ECO:0000256" key="6">
    <source>
        <dbReference type="ARBA" id="ARBA00022660"/>
    </source>
</evidence>
<feature type="transmembrane region" description="Helical" evidence="18">
    <location>
        <begin position="92"/>
        <end position="114"/>
    </location>
</feature>
<evidence type="ECO:0000256" key="4">
    <source>
        <dbReference type="ARBA" id="ARBA00021008"/>
    </source>
</evidence>